<dbReference type="InterPro" id="IPR010998">
    <property type="entry name" value="Integrase_recombinase_N"/>
</dbReference>
<dbReference type="GO" id="GO:0015074">
    <property type="term" value="P:DNA integration"/>
    <property type="evidence" value="ECO:0007669"/>
    <property type="project" value="InterPro"/>
</dbReference>
<dbReference type="CDD" id="cd00397">
    <property type="entry name" value="DNA_BRE_C"/>
    <property type="match status" value="1"/>
</dbReference>
<dbReference type="InterPro" id="IPR002104">
    <property type="entry name" value="Integrase_catalytic"/>
</dbReference>
<dbReference type="PANTHER" id="PTHR30349:SF41">
    <property type="entry name" value="INTEGRASE_RECOMBINASE PROTEIN MJ0367-RELATED"/>
    <property type="match status" value="1"/>
</dbReference>
<keyword evidence="3" id="KW-0233">DNA recombination</keyword>
<dbReference type="Proteomes" id="UP000189857">
    <property type="component" value="Unassembled WGS sequence"/>
</dbReference>
<evidence type="ECO:0000259" key="4">
    <source>
        <dbReference type="PROSITE" id="PS51898"/>
    </source>
</evidence>
<dbReference type="Gene3D" id="1.10.443.10">
    <property type="entry name" value="Intergrase catalytic core"/>
    <property type="match status" value="1"/>
</dbReference>
<dbReference type="GO" id="GO:0006310">
    <property type="term" value="P:DNA recombination"/>
    <property type="evidence" value="ECO:0007669"/>
    <property type="project" value="UniProtKB-KW"/>
</dbReference>
<dbReference type="InterPro" id="IPR050090">
    <property type="entry name" value="Tyrosine_recombinase_XerCD"/>
</dbReference>
<dbReference type="InterPro" id="IPR011010">
    <property type="entry name" value="DNA_brk_join_enz"/>
</dbReference>
<dbReference type="AlphaFoldDB" id="A0A1T4QR60"/>
<evidence type="ECO:0000256" key="2">
    <source>
        <dbReference type="ARBA" id="ARBA00023125"/>
    </source>
</evidence>
<dbReference type="InterPro" id="IPR013762">
    <property type="entry name" value="Integrase-like_cat_sf"/>
</dbReference>
<accession>A0A1T4QR60</accession>
<keyword evidence="6" id="KW-1185">Reference proteome</keyword>
<reference evidence="5 6" key="1">
    <citation type="submission" date="2017-02" db="EMBL/GenBank/DDBJ databases">
        <authorList>
            <person name="Peterson S.W."/>
        </authorList>
    </citation>
    <scope>NUCLEOTIDE SEQUENCE [LARGE SCALE GENOMIC DNA]</scope>
    <source>
        <strain evidence="5 6">ATCC 17233</strain>
    </source>
</reference>
<organism evidence="5 6">
    <name type="scientific">Eubacterium ruminantium</name>
    <dbReference type="NCBI Taxonomy" id="42322"/>
    <lineage>
        <taxon>Bacteria</taxon>
        <taxon>Bacillati</taxon>
        <taxon>Bacillota</taxon>
        <taxon>Clostridia</taxon>
        <taxon>Eubacteriales</taxon>
        <taxon>Eubacteriaceae</taxon>
        <taxon>Eubacterium</taxon>
    </lineage>
</organism>
<proteinExistence type="inferred from homology"/>
<comment type="similarity">
    <text evidence="1">Belongs to the 'phage' integrase family.</text>
</comment>
<evidence type="ECO:0000313" key="5">
    <source>
        <dbReference type="EMBL" id="SKA06097.1"/>
    </source>
</evidence>
<dbReference type="SUPFAM" id="SSF56349">
    <property type="entry name" value="DNA breaking-rejoining enzymes"/>
    <property type="match status" value="1"/>
</dbReference>
<dbReference type="GO" id="GO:0003677">
    <property type="term" value="F:DNA binding"/>
    <property type="evidence" value="ECO:0007669"/>
    <property type="project" value="UniProtKB-KW"/>
</dbReference>
<evidence type="ECO:0000313" key="6">
    <source>
        <dbReference type="Proteomes" id="UP000189857"/>
    </source>
</evidence>
<dbReference type="PROSITE" id="PS51898">
    <property type="entry name" value="TYR_RECOMBINASE"/>
    <property type="match status" value="1"/>
</dbReference>
<dbReference type="Pfam" id="PF00589">
    <property type="entry name" value="Phage_integrase"/>
    <property type="match status" value="1"/>
</dbReference>
<gene>
    <name evidence="5" type="ORF">SAMN02745110_02480</name>
</gene>
<dbReference type="RefSeq" id="WP_078788254.1">
    <property type="nucleotide sequence ID" value="NZ_FMTO01000014.1"/>
</dbReference>
<dbReference type="EMBL" id="FUXA01000025">
    <property type="protein sequence ID" value="SKA06097.1"/>
    <property type="molecule type" value="Genomic_DNA"/>
</dbReference>
<dbReference type="OrthoDB" id="283809at2"/>
<evidence type="ECO:0000256" key="3">
    <source>
        <dbReference type="ARBA" id="ARBA00023172"/>
    </source>
</evidence>
<keyword evidence="2" id="KW-0238">DNA-binding</keyword>
<protein>
    <submittedName>
        <fullName evidence="5">Integrase/recombinase XerC</fullName>
    </submittedName>
</protein>
<evidence type="ECO:0000256" key="1">
    <source>
        <dbReference type="ARBA" id="ARBA00008857"/>
    </source>
</evidence>
<sequence length="330" mass="38282">MNGRKESEIRKENVINRMLIGKPDILHDYSHSFISKEITTKKAYLGYVITFLNFLKDEIKLDVTNKNIFKDVHPSHINQFMEYIRYTNGKENSASIRATKLYAVSNFFEFLIDDGYIDNNPCKRVKPPKDVFEKEIVAMNVKEIRTLENNIKNGVGTHRSIERNKKWINRDLSIVMLGCSTGLRVGAIVQINLKDLDLSQHKIRVIEKGGVGKYVYIGNKVEEQLLNWIKDRKNIIDEDNCSALFISNQKKRITTECVRQIIKRNTYNINKNITPHKMRATCATRLYDKTGDIYLVQQQLGHKNIRNTQKYAKVSDEKRIEAANILDSLV</sequence>
<dbReference type="Gene3D" id="1.10.150.130">
    <property type="match status" value="1"/>
</dbReference>
<dbReference type="PANTHER" id="PTHR30349">
    <property type="entry name" value="PHAGE INTEGRASE-RELATED"/>
    <property type="match status" value="1"/>
</dbReference>
<feature type="domain" description="Tyr recombinase" evidence="4">
    <location>
        <begin position="134"/>
        <end position="324"/>
    </location>
</feature>
<name>A0A1T4QR60_9FIRM</name>